<dbReference type="Pfam" id="PF13489">
    <property type="entry name" value="Methyltransf_23"/>
    <property type="match status" value="1"/>
</dbReference>
<proteinExistence type="predicted"/>
<organism evidence="1">
    <name type="scientific">freshwater metagenome</name>
    <dbReference type="NCBI Taxonomy" id="449393"/>
    <lineage>
        <taxon>unclassified sequences</taxon>
        <taxon>metagenomes</taxon>
        <taxon>ecological metagenomes</taxon>
    </lineage>
</organism>
<reference evidence="1" key="1">
    <citation type="submission" date="2020-05" db="EMBL/GenBank/DDBJ databases">
        <authorList>
            <person name="Chiriac C."/>
            <person name="Salcher M."/>
            <person name="Ghai R."/>
            <person name="Kavagutti S V."/>
        </authorList>
    </citation>
    <scope>NUCLEOTIDE SEQUENCE</scope>
</reference>
<dbReference type="Gene3D" id="3.40.50.150">
    <property type="entry name" value="Vaccinia Virus protein VP39"/>
    <property type="match status" value="1"/>
</dbReference>
<sequence length="205" mass="23463">MSGLHLALSPSVITMARFDSDYYARFYGKDGAHDAERIAHLATAVHNMCAWWGVSIESVLDVGAGMGMWRDWYNTTHPQVQVKSIDVSDHACVTWNHEKRNIAEWKPRGKYDLVICHSVLQYLDNASFINAMKNLASATRHVLYLELPTKWDYENIVDSRGTDLQVYKRSASWYRTQMKPFFTQVGAGLWVKNNGLPMYQLEAGR</sequence>
<evidence type="ECO:0000313" key="1">
    <source>
        <dbReference type="EMBL" id="CAB4552471.1"/>
    </source>
</evidence>
<name>A0A6J6CLX6_9ZZZZ</name>
<dbReference type="EMBL" id="CAEZTC010000020">
    <property type="protein sequence ID" value="CAB4552471.1"/>
    <property type="molecule type" value="Genomic_DNA"/>
</dbReference>
<dbReference type="InterPro" id="IPR029063">
    <property type="entry name" value="SAM-dependent_MTases_sf"/>
</dbReference>
<protein>
    <submittedName>
        <fullName evidence="1">Unannotated protein</fullName>
    </submittedName>
</protein>
<gene>
    <name evidence="1" type="ORF">UFOPK1572_00274</name>
</gene>
<dbReference type="SUPFAM" id="SSF53335">
    <property type="entry name" value="S-adenosyl-L-methionine-dependent methyltransferases"/>
    <property type="match status" value="1"/>
</dbReference>
<accession>A0A6J6CLX6</accession>
<dbReference type="AlphaFoldDB" id="A0A6J6CLX6"/>